<name>A0ABT5X475_9ENTE</name>
<comment type="caution">
    <text evidence="2">The sequence shown here is derived from an EMBL/GenBank/DDBJ whole genome shotgun (WGS) entry which is preliminary data.</text>
</comment>
<protein>
    <submittedName>
        <fullName evidence="2">Holin-like toxin</fullName>
    </submittedName>
</protein>
<accession>A0ABT5X475</accession>
<dbReference type="InterPro" id="IPR031616">
    <property type="entry name" value="BsrE-like"/>
</dbReference>
<organism evidence="2 3">
    <name type="scientific">Vagococcus proximus</name>
    <dbReference type="NCBI Taxonomy" id="2991417"/>
    <lineage>
        <taxon>Bacteria</taxon>
        <taxon>Bacillati</taxon>
        <taxon>Bacillota</taxon>
        <taxon>Bacilli</taxon>
        <taxon>Lactobacillales</taxon>
        <taxon>Enterococcaceae</taxon>
        <taxon>Vagococcus</taxon>
    </lineage>
</organism>
<proteinExistence type="predicted"/>
<evidence type="ECO:0000313" key="3">
    <source>
        <dbReference type="Proteomes" id="UP001147148"/>
    </source>
</evidence>
<dbReference type="EMBL" id="JAPDSH010000011">
    <property type="protein sequence ID" value="MDF0480800.1"/>
    <property type="molecule type" value="Genomic_DNA"/>
</dbReference>
<gene>
    <name evidence="2" type="ORF">OL233_10970</name>
</gene>
<reference evidence="2" key="1">
    <citation type="submission" date="2022-10" db="EMBL/GenBank/DDBJ databases">
        <title>Vagococcus sp. isolated from poultry meat.</title>
        <authorList>
            <person name="Johansson P."/>
            <person name="Bjorkroth J."/>
        </authorList>
    </citation>
    <scope>NUCLEOTIDE SEQUENCE</scope>
    <source>
        <strain evidence="2">PNs007</strain>
    </source>
</reference>
<keyword evidence="1" id="KW-0812">Transmembrane</keyword>
<evidence type="ECO:0000313" key="2">
    <source>
        <dbReference type="EMBL" id="MDF0480800.1"/>
    </source>
</evidence>
<evidence type="ECO:0000256" key="1">
    <source>
        <dbReference type="SAM" id="Phobius"/>
    </source>
</evidence>
<feature type="transmembrane region" description="Helical" evidence="1">
    <location>
        <begin position="20"/>
        <end position="41"/>
    </location>
</feature>
<dbReference type="RefSeq" id="WP_275472348.1">
    <property type="nucleotide sequence ID" value="NZ_JAPDSH010000011.1"/>
</dbReference>
<keyword evidence="1" id="KW-0472">Membrane</keyword>
<sequence>MKVSIEIYERRGLLSVASCLQLMLAFGSFVLLLVTTIVALIKKDEKKNNPHNHSPD</sequence>
<dbReference type="Proteomes" id="UP001147148">
    <property type="component" value="Unassembled WGS sequence"/>
</dbReference>
<keyword evidence="3" id="KW-1185">Reference proteome</keyword>
<dbReference type="Pfam" id="PF16935">
    <property type="entry name" value="Hol_Tox"/>
    <property type="match status" value="1"/>
</dbReference>
<keyword evidence="1" id="KW-1133">Transmembrane helix</keyword>